<dbReference type="STRING" id="6185.A0A094ZG96"/>
<dbReference type="EMBL" id="KL250518">
    <property type="protein sequence ID" value="KGB32822.1"/>
    <property type="molecule type" value="Genomic_DNA"/>
</dbReference>
<feature type="transmembrane region" description="Helical" evidence="6">
    <location>
        <begin position="380"/>
        <end position="408"/>
    </location>
</feature>
<feature type="region of interest" description="Disordered" evidence="5">
    <location>
        <begin position="92"/>
        <end position="114"/>
    </location>
</feature>
<dbReference type="GO" id="GO:0016020">
    <property type="term" value="C:membrane"/>
    <property type="evidence" value="ECO:0007669"/>
    <property type="project" value="UniProtKB-SubCell"/>
</dbReference>
<keyword evidence="4 6" id="KW-0472">Membrane</keyword>
<feature type="transmembrane region" description="Helical" evidence="6">
    <location>
        <begin position="318"/>
        <end position="335"/>
    </location>
</feature>
<reference evidence="7" key="1">
    <citation type="journal article" date="2012" name="Nat. Genet.">
        <title>Whole-genome sequence of Schistosoma haematobium.</title>
        <authorList>
            <person name="Young N.D."/>
            <person name="Jex A.R."/>
            <person name="Li B."/>
            <person name="Liu S."/>
            <person name="Yang L."/>
            <person name="Xiong Z."/>
            <person name="Li Y."/>
            <person name="Cantacessi C."/>
            <person name="Hall R.S."/>
            <person name="Xu X."/>
            <person name="Chen F."/>
            <person name="Wu X."/>
            <person name="Zerlotini A."/>
            <person name="Oliveira G."/>
            <person name="Hofmann A."/>
            <person name="Zhang G."/>
            <person name="Fang X."/>
            <person name="Kang Y."/>
            <person name="Campbell B.E."/>
            <person name="Loukas A."/>
            <person name="Ranganathan S."/>
            <person name="Rollinson D."/>
            <person name="Rinaldi G."/>
            <person name="Brindley P.J."/>
            <person name="Yang H."/>
            <person name="Wang J."/>
            <person name="Wang J."/>
            <person name="Gasser R.B."/>
        </authorList>
    </citation>
    <scope>NUCLEOTIDE SEQUENCE [LARGE SCALE GENOMIC DNA]</scope>
</reference>
<evidence type="ECO:0000313" key="7">
    <source>
        <dbReference type="EMBL" id="KGB32822.1"/>
    </source>
</evidence>
<feature type="transmembrane region" description="Helical" evidence="6">
    <location>
        <begin position="341"/>
        <end position="359"/>
    </location>
</feature>
<gene>
    <name evidence="7" type="ORF">MS3_00969</name>
</gene>
<sequence length="426" mass="48792">MGSLKCFILGFQEFLTTPSRLWRMHYHLTQLTSSNAQNTKIHEHQRERQKRLQIRIPSSDRLTSIASHIELPGSNVEKLAKSNVDSPISLPNLSPSSSSSSPSSLSTTSTSQIKRSSSDSQGLLEPLARMWLINVGLILVLAIISYLFSLIPLTPSLVSWFESSRFCHFVHRLFSCSVHIALLLFMELVNLLYLKKICDRITLLSMTKEYRYIQRTTTRCCILFTGLSKFSANDRSNVFLNSAIGGTIMDRLYTLIFFMIFQLQWSLLATLSANYWIGHVINAFSVAFLYACYAFEYRWRQVAGTTFEGFLGRIVDNWTYFLGYGLPLGCASIVFPHFIGWGGVILAIGYPVLVIGALGSRWRPFDVNINVKDEWKLFHLLRYCLIISLRPALWVSNLVVQTTAWFVYQFWFRQNYPITNDGSRQF</sequence>
<dbReference type="PANTHER" id="PTHR21389:SF0">
    <property type="entry name" value="ETOPOSIDE-INDUCED PROTEIN 2.4 HOMOLOG"/>
    <property type="match status" value="1"/>
</dbReference>
<evidence type="ECO:0000256" key="4">
    <source>
        <dbReference type="ARBA" id="ARBA00023136"/>
    </source>
</evidence>
<keyword evidence="3 6" id="KW-1133">Transmembrane helix</keyword>
<evidence type="ECO:0000256" key="6">
    <source>
        <dbReference type="SAM" id="Phobius"/>
    </source>
</evidence>
<dbReference type="AlphaFoldDB" id="A0A094ZG96"/>
<feature type="compositionally biased region" description="Low complexity" evidence="5">
    <location>
        <begin position="92"/>
        <end position="111"/>
    </location>
</feature>
<evidence type="ECO:0000256" key="5">
    <source>
        <dbReference type="SAM" id="MobiDB-lite"/>
    </source>
</evidence>
<dbReference type="GO" id="GO:0016236">
    <property type="term" value="P:macroautophagy"/>
    <property type="evidence" value="ECO:0007669"/>
    <property type="project" value="TreeGrafter"/>
</dbReference>
<dbReference type="GO" id="GO:0005783">
    <property type="term" value="C:endoplasmic reticulum"/>
    <property type="evidence" value="ECO:0007669"/>
    <property type="project" value="TreeGrafter"/>
</dbReference>
<name>A0A094ZG96_SCHHA</name>
<feature type="transmembrane region" description="Helical" evidence="6">
    <location>
        <begin position="171"/>
        <end position="194"/>
    </location>
</feature>
<protein>
    <submittedName>
        <fullName evidence="7">Etoposide-induced protein 2.4-like protein</fullName>
    </submittedName>
</protein>
<accession>A0A094ZG96</accession>
<dbReference type="OrthoDB" id="266518at2759"/>
<organism evidence="7">
    <name type="scientific">Schistosoma haematobium</name>
    <name type="common">Blood fluke</name>
    <dbReference type="NCBI Taxonomy" id="6185"/>
    <lineage>
        <taxon>Eukaryota</taxon>
        <taxon>Metazoa</taxon>
        <taxon>Spiralia</taxon>
        <taxon>Lophotrochozoa</taxon>
        <taxon>Platyhelminthes</taxon>
        <taxon>Trematoda</taxon>
        <taxon>Digenea</taxon>
        <taxon>Strigeidida</taxon>
        <taxon>Schistosomatoidea</taxon>
        <taxon>Schistosomatidae</taxon>
        <taxon>Schistosoma</taxon>
    </lineage>
</organism>
<evidence type="ECO:0000256" key="2">
    <source>
        <dbReference type="ARBA" id="ARBA00022692"/>
    </source>
</evidence>
<comment type="subcellular location">
    <subcellularLocation>
        <location evidence="1">Membrane</location>
        <topology evidence="1">Multi-pass membrane protein</topology>
    </subcellularLocation>
</comment>
<feature type="transmembrane region" description="Helical" evidence="6">
    <location>
        <begin position="131"/>
        <end position="151"/>
    </location>
</feature>
<dbReference type="PANTHER" id="PTHR21389">
    <property type="entry name" value="P53 INDUCED PROTEIN"/>
    <property type="match status" value="1"/>
</dbReference>
<keyword evidence="2 6" id="KW-0812">Transmembrane</keyword>
<evidence type="ECO:0000256" key="3">
    <source>
        <dbReference type="ARBA" id="ARBA00022989"/>
    </source>
</evidence>
<feature type="transmembrane region" description="Helical" evidence="6">
    <location>
        <begin position="276"/>
        <end position="297"/>
    </location>
</feature>
<proteinExistence type="predicted"/>
<evidence type="ECO:0000256" key="1">
    <source>
        <dbReference type="ARBA" id="ARBA00004141"/>
    </source>
</evidence>